<evidence type="ECO:0000313" key="10">
    <source>
        <dbReference type="Proteomes" id="UP000700334"/>
    </source>
</evidence>
<feature type="non-terminal residue" evidence="9">
    <location>
        <position position="240"/>
    </location>
</feature>
<dbReference type="Pfam" id="PF09240">
    <property type="entry name" value="IL6Ra-bind"/>
    <property type="match status" value="1"/>
</dbReference>
<evidence type="ECO:0000313" key="9">
    <source>
        <dbReference type="EMBL" id="KAG8510688.1"/>
    </source>
</evidence>
<keyword evidence="6 9" id="KW-0675">Receptor</keyword>
<dbReference type="PANTHER" id="PTHR23037">
    <property type="entry name" value="CYTOKINE RECEPTOR"/>
    <property type="match status" value="1"/>
</dbReference>
<evidence type="ECO:0000256" key="1">
    <source>
        <dbReference type="ARBA" id="ARBA00004479"/>
    </source>
</evidence>
<keyword evidence="5" id="KW-0472">Membrane</keyword>
<dbReference type="CDD" id="cd00063">
    <property type="entry name" value="FN3"/>
    <property type="match status" value="1"/>
</dbReference>
<evidence type="ECO:0000256" key="3">
    <source>
        <dbReference type="ARBA" id="ARBA00022729"/>
    </source>
</evidence>
<feature type="domain" description="Fibronectin type-III" evidence="8">
    <location>
        <begin position="148"/>
        <end position="240"/>
    </location>
</feature>
<comment type="subcellular location">
    <subcellularLocation>
        <location evidence="1">Membrane</location>
        <topology evidence="1">Single-pass type I membrane protein</topology>
    </subcellularLocation>
</comment>
<dbReference type="PROSITE" id="PS50853">
    <property type="entry name" value="FN3"/>
    <property type="match status" value="1"/>
</dbReference>
<dbReference type="FunFam" id="2.60.40.10:FF:001396">
    <property type="entry name" value="Interleukin 13 receptor subunit alpha 2"/>
    <property type="match status" value="1"/>
</dbReference>
<keyword evidence="3" id="KW-0732">Signal</keyword>
<evidence type="ECO:0000256" key="2">
    <source>
        <dbReference type="ARBA" id="ARBA00022692"/>
    </source>
</evidence>
<reference evidence="9" key="1">
    <citation type="journal article" date="2021" name="Evol. Appl.">
        <title>The genome of the Pyrenean desman and the effects of bottlenecks and inbreeding on the genomic landscape of an endangered species.</title>
        <authorList>
            <person name="Escoda L."/>
            <person name="Castresana J."/>
        </authorList>
    </citation>
    <scope>NUCLEOTIDE SEQUENCE</scope>
    <source>
        <strain evidence="9">IBE-C5619</strain>
    </source>
</reference>
<sequence length="240" mass="28321">NPPQDFEIVDPGYLGYLYLQWQPPLSLDDFDECVVEYELKYRNIDSESWTALKRRFTHFCQGNAQMDQKFKVRGQKLHIGHHYKGLDHALECSDYTKNNEKNIGCRFPYLESADYKDFYICVNGSSESKPIRSSYFVFQLQNIVKPLPPDYLSLTVKNSEEIILRWDLPRGPIPARCFIYEIELTEDDTTWVTTTVANEMYITKTSKESQQFCFLVRSKVNMYCSDDGIWSEWSKEQCWK</sequence>
<comment type="caution">
    <text evidence="9">The sequence shown here is derived from an EMBL/GenBank/DDBJ whole genome shotgun (WGS) entry which is preliminary data.</text>
</comment>
<dbReference type="InterPro" id="IPR036116">
    <property type="entry name" value="FN3_sf"/>
</dbReference>
<protein>
    <submittedName>
        <fullName evidence="9">Interleukin-13 receptor subunit alpha-2</fullName>
    </submittedName>
</protein>
<dbReference type="AlphaFoldDB" id="A0A8J5ZYY1"/>
<name>A0A8J5ZYY1_GALPY</name>
<dbReference type="GO" id="GO:0004896">
    <property type="term" value="F:cytokine receptor activity"/>
    <property type="evidence" value="ECO:0007669"/>
    <property type="project" value="TreeGrafter"/>
</dbReference>
<evidence type="ECO:0000256" key="7">
    <source>
        <dbReference type="ARBA" id="ARBA00023180"/>
    </source>
</evidence>
<dbReference type="InterPro" id="IPR015321">
    <property type="entry name" value="TypeI_recpt_CBD"/>
</dbReference>
<dbReference type="Gene3D" id="2.60.40.10">
    <property type="entry name" value="Immunoglobulins"/>
    <property type="match status" value="2"/>
</dbReference>
<dbReference type="Proteomes" id="UP000700334">
    <property type="component" value="Unassembled WGS sequence"/>
</dbReference>
<dbReference type="GO" id="GO:0009897">
    <property type="term" value="C:external side of plasma membrane"/>
    <property type="evidence" value="ECO:0007669"/>
    <property type="project" value="TreeGrafter"/>
</dbReference>
<evidence type="ECO:0000256" key="5">
    <source>
        <dbReference type="ARBA" id="ARBA00023136"/>
    </source>
</evidence>
<evidence type="ECO:0000256" key="4">
    <source>
        <dbReference type="ARBA" id="ARBA00022989"/>
    </source>
</evidence>
<dbReference type="InterPro" id="IPR003961">
    <property type="entry name" value="FN3_dom"/>
</dbReference>
<keyword evidence="4" id="KW-1133">Transmembrane helix</keyword>
<dbReference type="EMBL" id="JAGFMF010011865">
    <property type="protein sequence ID" value="KAG8510688.1"/>
    <property type="molecule type" value="Genomic_DNA"/>
</dbReference>
<organism evidence="9 10">
    <name type="scientific">Galemys pyrenaicus</name>
    <name type="common">Iberian desman</name>
    <name type="synonym">Pyrenean desman</name>
    <dbReference type="NCBI Taxonomy" id="202257"/>
    <lineage>
        <taxon>Eukaryota</taxon>
        <taxon>Metazoa</taxon>
        <taxon>Chordata</taxon>
        <taxon>Craniata</taxon>
        <taxon>Vertebrata</taxon>
        <taxon>Euteleostomi</taxon>
        <taxon>Mammalia</taxon>
        <taxon>Eutheria</taxon>
        <taxon>Laurasiatheria</taxon>
        <taxon>Eulipotyphla</taxon>
        <taxon>Talpidae</taxon>
        <taxon>Galemys</taxon>
    </lineage>
</organism>
<keyword evidence="10" id="KW-1185">Reference proteome</keyword>
<gene>
    <name evidence="9" type="ORF">J0S82_007669</name>
</gene>
<evidence type="ECO:0000259" key="8">
    <source>
        <dbReference type="PROSITE" id="PS50853"/>
    </source>
</evidence>
<keyword evidence="7" id="KW-0325">Glycoprotein</keyword>
<proteinExistence type="predicted"/>
<feature type="non-terminal residue" evidence="9">
    <location>
        <position position="1"/>
    </location>
</feature>
<evidence type="ECO:0000256" key="6">
    <source>
        <dbReference type="ARBA" id="ARBA00023170"/>
    </source>
</evidence>
<dbReference type="InterPro" id="IPR013783">
    <property type="entry name" value="Ig-like_fold"/>
</dbReference>
<dbReference type="SUPFAM" id="SSF49265">
    <property type="entry name" value="Fibronectin type III"/>
    <property type="match status" value="3"/>
</dbReference>
<dbReference type="OrthoDB" id="9826641at2759"/>
<keyword evidence="2" id="KW-0812">Transmembrane</keyword>
<accession>A0A8J5ZYY1</accession>
<dbReference type="PANTHER" id="PTHR23037:SF45">
    <property type="entry name" value="INTERLEUKIN 13 RECEPTOR SUBUNIT ALPHA 2"/>
    <property type="match status" value="1"/>
</dbReference>